<comment type="caution">
    <text evidence="3">The sequence shown here is derived from an EMBL/GenBank/DDBJ whole genome shotgun (WGS) entry which is preliminary data.</text>
</comment>
<evidence type="ECO:0000313" key="4">
    <source>
        <dbReference type="Proteomes" id="UP000813461"/>
    </source>
</evidence>
<protein>
    <recommendedName>
        <fullName evidence="2">Borealin N-terminal domain-containing protein</fullName>
    </recommendedName>
</protein>
<dbReference type="InterPro" id="IPR018851">
    <property type="entry name" value="Borealin_N"/>
</dbReference>
<gene>
    <name evidence="3" type="ORF">FB567DRAFT_593038</name>
</gene>
<dbReference type="OrthoDB" id="2392550at2759"/>
<feature type="region of interest" description="Disordered" evidence="1">
    <location>
        <begin position="94"/>
        <end position="255"/>
    </location>
</feature>
<feature type="compositionally biased region" description="Low complexity" evidence="1">
    <location>
        <begin position="214"/>
        <end position="224"/>
    </location>
</feature>
<dbReference type="Pfam" id="PF10444">
    <property type="entry name" value="Nbl1_Borealin_N"/>
    <property type="match status" value="1"/>
</dbReference>
<feature type="compositionally biased region" description="Low complexity" evidence="1">
    <location>
        <begin position="94"/>
        <end position="120"/>
    </location>
</feature>
<sequence>MPQLRLTAEAKAAMIANFTLELKNRTEQLHATAEAQCASMRDRLERRVNRIPAAQRQKPLVELLAPLGPLVRKAAAINAASVVTAAPTTTVAPPIAAAPTTSTRTAAGKKAPAPKRAPQPKTSPAATTSPEIKTSPLLSEKALAPVTRKGRAAPTPKPATQPVSGKLARHTATRAKKRSSAEMSSEDKENAALDVPRKRVRAAAQKPAPAVNKPAPTTRTTRAASRQKPAAAQILSPKNNNARQKPAAKPATRPR</sequence>
<feature type="compositionally biased region" description="Basic and acidic residues" evidence="1">
    <location>
        <begin position="185"/>
        <end position="197"/>
    </location>
</feature>
<name>A0A8K0R7Z3_9PLEO</name>
<evidence type="ECO:0000313" key="3">
    <source>
        <dbReference type="EMBL" id="KAH7087199.1"/>
    </source>
</evidence>
<organism evidence="3 4">
    <name type="scientific">Paraphoma chrysanthemicola</name>
    <dbReference type="NCBI Taxonomy" id="798071"/>
    <lineage>
        <taxon>Eukaryota</taxon>
        <taxon>Fungi</taxon>
        <taxon>Dikarya</taxon>
        <taxon>Ascomycota</taxon>
        <taxon>Pezizomycotina</taxon>
        <taxon>Dothideomycetes</taxon>
        <taxon>Pleosporomycetidae</taxon>
        <taxon>Pleosporales</taxon>
        <taxon>Pleosporineae</taxon>
        <taxon>Phaeosphaeriaceae</taxon>
        <taxon>Paraphoma</taxon>
    </lineage>
</organism>
<feature type="domain" description="Borealin N-terminal" evidence="2">
    <location>
        <begin position="11"/>
        <end position="65"/>
    </location>
</feature>
<proteinExistence type="predicted"/>
<feature type="compositionally biased region" description="Polar residues" evidence="1">
    <location>
        <begin position="122"/>
        <end position="132"/>
    </location>
</feature>
<keyword evidence="4" id="KW-1185">Reference proteome</keyword>
<dbReference type="Proteomes" id="UP000813461">
    <property type="component" value="Unassembled WGS sequence"/>
</dbReference>
<evidence type="ECO:0000259" key="2">
    <source>
        <dbReference type="Pfam" id="PF10444"/>
    </source>
</evidence>
<feature type="compositionally biased region" description="Basic residues" evidence="1">
    <location>
        <begin position="167"/>
        <end position="178"/>
    </location>
</feature>
<evidence type="ECO:0000256" key="1">
    <source>
        <dbReference type="SAM" id="MobiDB-lite"/>
    </source>
</evidence>
<reference evidence="3" key="1">
    <citation type="journal article" date="2021" name="Nat. Commun.">
        <title>Genetic determinants of endophytism in the Arabidopsis root mycobiome.</title>
        <authorList>
            <person name="Mesny F."/>
            <person name="Miyauchi S."/>
            <person name="Thiergart T."/>
            <person name="Pickel B."/>
            <person name="Atanasova L."/>
            <person name="Karlsson M."/>
            <person name="Huettel B."/>
            <person name="Barry K.W."/>
            <person name="Haridas S."/>
            <person name="Chen C."/>
            <person name="Bauer D."/>
            <person name="Andreopoulos W."/>
            <person name="Pangilinan J."/>
            <person name="LaButti K."/>
            <person name="Riley R."/>
            <person name="Lipzen A."/>
            <person name="Clum A."/>
            <person name="Drula E."/>
            <person name="Henrissat B."/>
            <person name="Kohler A."/>
            <person name="Grigoriev I.V."/>
            <person name="Martin F.M."/>
            <person name="Hacquard S."/>
        </authorList>
    </citation>
    <scope>NUCLEOTIDE SEQUENCE</scope>
    <source>
        <strain evidence="3">MPI-SDFR-AT-0120</strain>
    </source>
</reference>
<dbReference type="AlphaFoldDB" id="A0A8K0R7Z3"/>
<accession>A0A8K0R7Z3</accession>
<dbReference type="EMBL" id="JAGMVJ010000010">
    <property type="protein sequence ID" value="KAH7087199.1"/>
    <property type="molecule type" value="Genomic_DNA"/>
</dbReference>